<feature type="transmembrane region" description="Helical" evidence="6">
    <location>
        <begin position="12"/>
        <end position="31"/>
    </location>
</feature>
<dbReference type="Proteomes" id="UP001500866">
    <property type="component" value="Unassembled WGS sequence"/>
</dbReference>
<feature type="domain" description="ABC transmembrane type-1" evidence="7">
    <location>
        <begin position="78"/>
        <end position="296"/>
    </location>
</feature>
<comment type="caution">
    <text evidence="8">The sequence shown here is derived from an EMBL/GenBank/DDBJ whole genome shotgun (WGS) entry which is preliminary data.</text>
</comment>
<dbReference type="CDD" id="cd06261">
    <property type="entry name" value="TM_PBP2"/>
    <property type="match status" value="1"/>
</dbReference>
<reference evidence="9" key="1">
    <citation type="journal article" date="2019" name="Int. J. Syst. Evol. Microbiol.">
        <title>The Global Catalogue of Microorganisms (GCM) 10K type strain sequencing project: providing services to taxonomists for standard genome sequencing and annotation.</title>
        <authorList>
            <consortium name="The Broad Institute Genomics Platform"/>
            <consortium name="The Broad Institute Genome Sequencing Center for Infectious Disease"/>
            <person name="Wu L."/>
            <person name="Ma J."/>
        </authorList>
    </citation>
    <scope>NUCLEOTIDE SEQUENCE [LARGE SCALE GENOMIC DNA]</scope>
    <source>
        <strain evidence="9">JCM 15395</strain>
    </source>
</reference>
<evidence type="ECO:0000256" key="2">
    <source>
        <dbReference type="ARBA" id="ARBA00022448"/>
    </source>
</evidence>
<comment type="subcellular location">
    <subcellularLocation>
        <location evidence="6">Cell membrane</location>
        <topology evidence="6">Multi-pass membrane protein</topology>
    </subcellularLocation>
    <subcellularLocation>
        <location evidence="1">Membrane</location>
        <topology evidence="1">Multi-pass membrane protein</topology>
    </subcellularLocation>
</comment>
<evidence type="ECO:0000313" key="8">
    <source>
        <dbReference type="EMBL" id="GAA0606070.1"/>
    </source>
</evidence>
<evidence type="ECO:0000256" key="1">
    <source>
        <dbReference type="ARBA" id="ARBA00004141"/>
    </source>
</evidence>
<feature type="transmembrane region" description="Helical" evidence="6">
    <location>
        <begin position="154"/>
        <end position="174"/>
    </location>
</feature>
<evidence type="ECO:0000313" key="9">
    <source>
        <dbReference type="Proteomes" id="UP001500866"/>
    </source>
</evidence>
<name>A0ABP3RER6_9BACI</name>
<evidence type="ECO:0000256" key="5">
    <source>
        <dbReference type="ARBA" id="ARBA00023136"/>
    </source>
</evidence>
<evidence type="ECO:0000256" key="3">
    <source>
        <dbReference type="ARBA" id="ARBA00022692"/>
    </source>
</evidence>
<keyword evidence="9" id="KW-1185">Reference proteome</keyword>
<keyword evidence="4 6" id="KW-1133">Transmembrane helix</keyword>
<dbReference type="PROSITE" id="PS50928">
    <property type="entry name" value="ABC_TM1"/>
    <property type="match status" value="1"/>
</dbReference>
<dbReference type="SUPFAM" id="SSF161098">
    <property type="entry name" value="MetI-like"/>
    <property type="match status" value="1"/>
</dbReference>
<evidence type="ECO:0000259" key="7">
    <source>
        <dbReference type="PROSITE" id="PS50928"/>
    </source>
</evidence>
<evidence type="ECO:0000256" key="4">
    <source>
        <dbReference type="ARBA" id="ARBA00022989"/>
    </source>
</evidence>
<evidence type="ECO:0000256" key="6">
    <source>
        <dbReference type="RuleBase" id="RU363032"/>
    </source>
</evidence>
<dbReference type="PANTHER" id="PTHR43839:SF3">
    <property type="entry name" value="OLIGOPEPTIDE ABC TRANSPORTER, PERMEASE PROTEIN"/>
    <property type="match status" value="1"/>
</dbReference>
<feature type="transmembrane region" description="Helical" evidence="6">
    <location>
        <begin position="82"/>
        <end position="106"/>
    </location>
</feature>
<keyword evidence="3 6" id="KW-0812">Transmembrane</keyword>
<accession>A0ABP3RER6</accession>
<dbReference type="InterPro" id="IPR035906">
    <property type="entry name" value="MetI-like_sf"/>
</dbReference>
<keyword evidence="2 6" id="KW-0813">Transport</keyword>
<dbReference type="InterPro" id="IPR000515">
    <property type="entry name" value="MetI-like"/>
</dbReference>
<sequence length="334" mass="37948">MMKELFKKPLFVIGFTYILLLFLASMIHWFYGAPVPEYDLLYEDNKLTGAAPHSPSELPPFGSDRFGKDYLYLLLKGAKMTIGFAFAAAVLRMIFSAGLGLFYAFFLKRANKFITGLTEAFQYLPTALLAYVILEPVLIQNEFTRTFASGFWERIIFELIIFVIIATPTISVLIGNETKMILEREFITGARVIGAGRWHTLIKHVMPHLAPKLWINFGQQVIQVLVLLVHLGLLKLFLGGTLKHHLMDNGFESLTAEWSGLIGYSYAYLDVQPWLPLVPLGAFAITILAMNYMIEGMKQVLIKDTRVRKLRKNVEPPVKESKPELTQEDFEFVS</sequence>
<gene>
    <name evidence="8" type="ORF">GCM10009001_24160</name>
</gene>
<feature type="transmembrane region" description="Helical" evidence="6">
    <location>
        <begin position="113"/>
        <end position="134"/>
    </location>
</feature>
<dbReference type="PANTHER" id="PTHR43839">
    <property type="entry name" value="OPPC IN A BINDING PROTEIN-DEPENDENT TRANSPORT SYSTEM"/>
    <property type="match status" value="1"/>
</dbReference>
<feature type="transmembrane region" description="Helical" evidence="6">
    <location>
        <begin position="213"/>
        <end position="238"/>
    </location>
</feature>
<dbReference type="Gene3D" id="1.10.3720.10">
    <property type="entry name" value="MetI-like"/>
    <property type="match status" value="1"/>
</dbReference>
<dbReference type="EMBL" id="BAAADS010000016">
    <property type="protein sequence ID" value="GAA0606070.1"/>
    <property type="molecule type" value="Genomic_DNA"/>
</dbReference>
<comment type="similarity">
    <text evidence="6">Belongs to the binding-protein-dependent transport system permease family.</text>
</comment>
<feature type="transmembrane region" description="Helical" evidence="6">
    <location>
        <begin position="274"/>
        <end position="294"/>
    </location>
</feature>
<dbReference type="Pfam" id="PF00528">
    <property type="entry name" value="BPD_transp_1"/>
    <property type="match status" value="1"/>
</dbReference>
<proteinExistence type="inferred from homology"/>
<organism evidence="8 9">
    <name type="scientific">Virgibacillus siamensis</name>
    <dbReference type="NCBI Taxonomy" id="480071"/>
    <lineage>
        <taxon>Bacteria</taxon>
        <taxon>Bacillati</taxon>
        <taxon>Bacillota</taxon>
        <taxon>Bacilli</taxon>
        <taxon>Bacillales</taxon>
        <taxon>Bacillaceae</taxon>
        <taxon>Virgibacillus</taxon>
    </lineage>
</organism>
<keyword evidence="5 6" id="KW-0472">Membrane</keyword>
<protein>
    <submittedName>
        <fullName evidence="8">ABC transporter permease subunit</fullName>
    </submittedName>
</protein>